<accession>A0A2P6MPC2</accession>
<feature type="transmembrane region" description="Helical" evidence="2">
    <location>
        <begin position="194"/>
        <end position="219"/>
    </location>
</feature>
<feature type="transmembrane region" description="Helical" evidence="2">
    <location>
        <begin position="158"/>
        <end position="182"/>
    </location>
</feature>
<reference evidence="3 4" key="1">
    <citation type="journal article" date="2018" name="Genome Biol. Evol.">
        <title>Multiple Roots of Fruiting Body Formation in Amoebozoa.</title>
        <authorList>
            <person name="Hillmann F."/>
            <person name="Forbes G."/>
            <person name="Novohradska S."/>
            <person name="Ferling I."/>
            <person name="Riege K."/>
            <person name="Groth M."/>
            <person name="Westermann M."/>
            <person name="Marz M."/>
            <person name="Spaller T."/>
            <person name="Winckler T."/>
            <person name="Schaap P."/>
            <person name="Glockner G."/>
        </authorList>
    </citation>
    <scope>NUCLEOTIDE SEQUENCE [LARGE SCALE GENOMIC DNA]</scope>
    <source>
        <strain evidence="3 4">Jena</strain>
    </source>
</reference>
<organism evidence="3 4">
    <name type="scientific">Planoprotostelium fungivorum</name>
    <dbReference type="NCBI Taxonomy" id="1890364"/>
    <lineage>
        <taxon>Eukaryota</taxon>
        <taxon>Amoebozoa</taxon>
        <taxon>Evosea</taxon>
        <taxon>Variosea</taxon>
        <taxon>Cavosteliida</taxon>
        <taxon>Cavosteliaceae</taxon>
        <taxon>Planoprotostelium</taxon>
    </lineage>
</organism>
<evidence type="ECO:0000256" key="2">
    <source>
        <dbReference type="SAM" id="Phobius"/>
    </source>
</evidence>
<proteinExistence type="predicted"/>
<sequence length="278" mass="31209">MPRGETGSSLLDEDRDDVSLGYGGAPKRRATENVSQLQAAYVLISHCIVPGIINFVINGLIAWIRWKEQTEVYVWSGPGHLAVGLIPGIFIQSTITWIMNGALCSNDIRKGMFGLSPLATPSFYEGFGPKIRWFITPCMDLFQPGIVNRTRLLRLRNLAMRGFLLGCVSFFIMWPSTALLLSKGYEETLEPSHAAVFFGVFYALLALWQTPLIAFIAMIRIGQTEEEETLMSPIPYGVAVTSKTLTLEPRVRLPVREHLFSRQKARVRASRWNRDCVV</sequence>
<feature type="region of interest" description="Disordered" evidence="1">
    <location>
        <begin position="1"/>
        <end position="24"/>
    </location>
</feature>
<gene>
    <name evidence="3" type="ORF">PROFUN_02541</name>
</gene>
<dbReference type="Proteomes" id="UP000241769">
    <property type="component" value="Unassembled WGS sequence"/>
</dbReference>
<keyword evidence="2" id="KW-0472">Membrane</keyword>
<evidence type="ECO:0000313" key="3">
    <source>
        <dbReference type="EMBL" id="PRP73532.1"/>
    </source>
</evidence>
<keyword evidence="2" id="KW-1133">Transmembrane helix</keyword>
<feature type="transmembrane region" description="Helical" evidence="2">
    <location>
        <begin position="39"/>
        <end position="64"/>
    </location>
</feature>
<protein>
    <submittedName>
        <fullName evidence="3">Uncharacterized protein</fullName>
    </submittedName>
</protein>
<dbReference type="InParanoid" id="A0A2P6MPC2"/>
<evidence type="ECO:0000256" key="1">
    <source>
        <dbReference type="SAM" id="MobiDB-lite"/>
    </source>
</evidence>
<evidence type="ECO:0000313" key="4">
    <source>
        <dbReference type="Proteomes" id="UP000241769"/>
    </source>
</evidence>
<dbReference type="EMBL" id="MDYQ01000599">
    <property type="protein sequence ID" value="PRP73532.1"/>
    <property type="molecule type" value="Genomic_DNA"/>
</dbReference>
<keyword evidence="4" id="KW-1185">Reference proteome</keyword>
<keyword evidence="2" id="KW-0812">Transmembrane</keyword>
<name>A0A2P6MPC2_9EUKA</name>
<comment type="caution">
    <text evidence="3">The sequence shown here is derived from an EMBL/GenBank/DDBJ whole genome shotgun (WGS) entry which is preliminary data.</text>
</comment>
<dbReference type="AlphaFoldDB" id="A0A2P6MPC2"/>
<feature type="transmembrane region" description="Helical" evidence="2">
    <location>
        <begin position="84"/>
        <end position="103"/>
    </location>
</feature>